<proteinExistence type="predicted"/>
<reference evidence="2 3" key="1">
    <citation type="submission" date="2024-06" db="EMBL/GenBank/DDBJ databases">
        <title>A chromosome level genome sequence of Diviner's sage (Salvia divinorum).</title>
        <authorList>
            <person name="Ford S.A."/>
            <person name="Ro D.-K."/>
            <person name="Ness R.W."/>
            <person name="Phillips M.A."/>
        </authorList>
    </citation>
    <scope>NUCLEOTIDE SEQUENCE [LARGE SCALE GENOMIC DNA]</scope>
    <source>
        <strain evidence="2">SAF-2024a</strain>
        <tissue evidence="2">Leaf</tissue>
    </source>
</reference>
<sequence>MMLLHSVRNNNPYKKSFYKLFKYVIWLSISLYFLSSLIITYHTISTTWSHSKPYCALMAENAHLDSSTHQGQILSQLHKPPNCMLPEEVTRSSFEIGDQEGKEKREKRGRLRIYCARQKGGMGF</sequence>
<evidence type="ECO:0000256" key="1">
    <source>
        <dbReference type="SAM" id="Phobius"/>
    </source>
</evidence>
<dbReference type="AlphaFoldDB" id="A0ABD1GMN6"/>
<name>A0ABD1GMN6_SALDI</name>
<accession>A0ABD1GMN6</accession>
<keyword evidence="1" id="KW-0472">Membrane</keyword>
<organism evidence="2 3">
    <name type="scientific">Salvia divinorum</name>
    <name type="common">Maria pastora</name>
    <name type="synonym">Diviner's sage</name>
    <dbReference type="NCBI Taxonomy" id="28513"/>
    <lineage>
        <taxon>Eukaryota</taxon>
        <taxon>Viridiplantae</taxon>
        <taxon>Streptophyta</taxon>
        <taxon>Embryophyta</taxon>
        <taxon>Tracheophyta</taxon>
        <taxon>Spermatophyta</taxon>
        <taxon>Magnoliopsida</taxon>
        <taxon>eudicotyledons</taxon>
        <taxon>Gunneridae</taxon>
        <taxon>Pentapetalae</taxon>
        <taxon>asterids</taxon>
        <taxon>lamiids</taxon>
        <taxon>Lamiales</taxon>
        <taxon>Lamiaceae</taxon>
        <taxon>Nepetoideae</taxon>
        <taxon>Mentheae</taxon>
        <taxon>Salviinae</taxon>
        <taxon>Salvia</taxon>
        <taxon>Salvia subgen. Calosphace</taxon>
    </lineage>
</organism>
<keyword evidence="1" id="KW-1133">Transmembrane helix</keyword>
<gene>
    <name evidence="2" type="ORF">AAHA92_22135</name>
</gene>
<keyword evidence="1" id="KW-0812">Transmembrane</keyword>
<dbReference type="Proteomes" id="UP001567538">
    <property type="component" value="Unassembled WGS sequence"/>
</dbReference>
<protein>
    <submittedName>
        <fullName evidence="2">Glucuronoxylan glucuronosyltransferase IRX7</fullName>
    </submittedName>
</protein>
<keyword evidence="3" id="KW-1185">Reference proteome</keyword>
<dbReference type="EMBL" id="JBEAFC010000008">
    <property type="protein sequence ID" value="KAL1545404.1"/>
    <property type="molecule type" value="Genomic_DNA"/>
</dbReference>
<comment type="caution">
    <text evidence="2">The sequence shown here is derived from an EMBL/GenBank/DDBJ whole genome shotgun (WGS) entry which is preliminary data.</text>
</comment>
<evidence type="ECO:0000313" key="3">
    <source>
        <dbReference type="Proteomes" id="UP001567538"/>
    </source>
</evidence>
<feature type="transmembrane region" description="Helical" evidence="1">
    <location>
        <begin position="20"/>
        <end position="44"/>
    </location>
</feature>
<evidence type="ECO:0000313" key="2">
    <source>
        <dbReference type="EMBL" id="KAL1545404.1"/>
    </source>
</evidence>